<accession>A0A7S0GHQ9</accession>
<gene>
    <name evidence="1" type="ORF">PINE0816_LOCUS21110</name>
</gene>
<name>A0A7S0GHQ9_9STRA</name>
<sequence length="126" mass="14019">MKVTVYTPGRYRCPNRNMCNRYCYTHTSPGMRKHKRSMDGRTNNGGYGDCITINSSNATTTMIRLNTHLERADIFNVVHAVAVIIGLCVYGECVIGNNDGHTIASQPLCVALSIEPVHLFERLGDE</sequence>
<proteinExistence type="predicted"/>
<organism evidence="1">
    <name type="scientific">Proboscia inermis</name>
    <dbReference type="NCBI Taxonomy" id="420281"/>
    <lineage>
        <taxon>Eukaryota</taxon>
        <taxon>Sar</taxon>
        <taxon>Stramenopiles</taxon>
        <taxon>Ochrophyta</taxon>
        <taxon>Bacillariophyta</taxon>
        <taxon>Coscinodiscophyceae</taxon>
        <taxon>Rhizosoleniophycidae</taxon>
        <taxon>Rhizosoleniales</taxon>
        <taxon>Rhizosoleniaceae</taxon>
        <taxon>Proboscia</taxon>
    </lineage>
</organism>
<reference evidence="1" key="1">
    <citation type="submission" date="2021-01" db="EMBL/GenBank/DDBJ databases">
        <authorList>
            <person name="Corre E."/>
            <person name="Pelletier E."/>
            <person name="Niang G."/>
            <person name="Scheremetjew M."/>
            <person name="Finn R."/>
            <person name="Kale V."/>
            <person name="Holt S."/>
            <person name="Cochrane G."/>
            <person name="Meng A."/>
            <person name="Brown T."/>
            <person name="Cohen L."/>
        </authorList>
    </citation>
    <scope>NUCLEOTIDE SEQUENCE</scope>
    <source>
        <strain evidence="1">CCAP1064/1</strain>
    </source>
</reference>
<protein>
    <submittedName>
        <fullName evidence="1">Uncharacterized protein</fullName>
    </submittedName>
</protein>
<dbReference type="EMBL" id="HBEL01045315">
    <property type="protein sequence ID" value="CAD8424950.1"/>
    <property type="molecule type" value="Transcribed_RNA"/>
</dbReference>
<evidence type="ECO:0000313" key="1">
    <source>
        <dbReference type="EMBL" id="CAD8424950.1"/>
    </source>
</evidence>
<dbReference type="AlphaFoldDB" id="A0A7S0GHQ9"/>